<sequence length="78" mass="8693">MLKLATGGDNGDDGNDEPPREVPTSAETRNLLRFLQNKVECSGGKERLMRCVKQLEDAFQCPSTTTKQTSIRQFFSAK</sequence>
<evidence type="ECO:0000313" key="1">
    <source>
        <dbReference type="EMBL" id="KAH6940361.1"/>
    </source>
</evidence>
<gene>
    <name evidence="1" type="ORF">HPB50_026981</name>
</gene>
<accession>A0ACB7T2A2</accession>
<reference evidence="1" key="1">
    <citation type="submission" date="2020-05" db="EMBL/GenBank/DDBJ databases">
        <title>Large-scale comparative analyses of tick genomes elucidate their genetic diversity and vector capacities.</title>
        <authorList>
            <person name="Jia N."/>
            <person name="Wang J."/>
            <person name="Shi W."/>
            <person name="Du L."/>
            <person name="Sun Y."/>
            <person name="Zhan W."/>
            <person name="Jiang J."/>
            <person name="Wang Q."/>
            <person name="Zhang B."/>
            <person name="Ji P."/>
            <person name="Sakyi L.B."/>
            <person name="Cui X."/>
            <person name="Yuan T."/>
            <person name="Jiang B."/>
            <person name="Yang W."/>
            <person name="Lam T.T.-Y."/>
            <person name="Chang Q."/>
            <person name="Ding S."/>
            <person name="Wang X."/>
            <person name="Zhu J."/>
            <person name="Ruan X."/>
            <person name="Zhao L."/>
            <person name="Wei J."/>
            <person name="Que T."/>
            <person name="Du C."/>
            <person name="Cheng J."/>
            <person name="Dai P."/>
            <person name="Han X."/>
            <person name="Huang E."/>
            <person name="Gao Y."/>
            <person name="Liu J."/>
            <person name="Shao H."/>
            <person name="Ye R."/>
            <person name="Li L."/>
            <person name="Wei W."/>
            <person name="Wang X."/>
            <person name="Wang C."/>
            <person name="Yang T."/>
            <person name="Huo Q."/>
            <person name="Li W."/>
            <person name="Guo W."/>
            <person name="Chen H."/>
            <person name="Zhou L."/>
            <person name="Ni X."/>
            <person name="Tian J."/>
            <person name="Zhou Y."/>
            <person name="Sheng Y."/>
            <person name="Liu T."/>
            <person name="Pan Y."/>
            <person name="Xia L."/>
            <person name="Li J."/>
            <person name="Zhao F."/>
            <person name="Cao W."/>
        </authorList>
    </citation>
    <scope>NUCLEOTIDE SEQUENCE</scope>
    <source>
        <strain evidence="1">Hyas-2018</strain>
    </source>
</reference>
<organism evidence="1 2">
    <name type="scientific">Hyalomma asiaticum</name>
    <name type="common">Tick</name>
    <dbReference type="NCBI Taxonomy" id="266040"/>
    <lineage>
        <taxon>Eukaryota</taxon>
        <taxon>Metazoa</taxon>
        <taxon>Ecdysozoa</taxon>
        <taxon>Arthropoda</taxon>
        <taxon>Chelicerata</taxon>
        <taxon>Arachnida</taxon>
        <taxon>Acari</taxon>
        <taxon>Parasitiformes</taxon>
        <taxon>Ixodida</taxon>
        <taxon>Ixodoidea</taxon>
        <taxon>Ixodidae</taxon>
        <taxon>Hyalomminae</taxon>
        <taxon>Hyalomma</taxon>
    </lineage>
</organism>
<proteinExistence type="predicted"/>
<dbReference type="EMBL" id="CM023482">
    <property type="protein sequence ID" value="KAH6940361.1"/>
    <property type="molecule type" value="Genomic_DNA"/>
</dbReference>
<dbReference type="Proteomes" id="UP000821845">
    <property type="component" value="Chromosome 2"/>
</dbReference>
<comment type="caution">
    <text evidence="1">The sequence shown here is derived from an EMBL/GenBank/DDBJ whole genome shotgun (WGS) entry which is preliminary data.</text>
</comment>
<keyword evidence="2" id="KW-1185">Reference proteome</keyword>
<name>A0ACB7T2A2_HYAAI</name>
<protein>
    <submittedName>
        <fullName evidence="1">Uncharacterized protein</fullName>
    </submittedName>
</protein>
<evidence type="ECO:0000313" key="2">
    <source>
        <dbReference type="Proteomes" id="UP000821845"/>
    </source>
</evidence>